<gene>
    <name evidence="9 11" type="primary">aspS</name>
    <name evidence="11" type="ORF">EYH50_04095</name>
</gene>
<feature type="binding site" evidence="9">
    <location>
        <position position="368"/>
    </location>
    <ligand>
        <name>L-aspartate</name>
        <dbReference type="ChEBI" id="CHEBI:29991"/>
    </ligand>
</feature>
<evidence type="ECO:0000256" key="6">
    <source>
        <dbReference type="ARBA" id="ARBA00022840"/>
    </source>
</evidence>
<dbReference type="GO" id="GO:0005524">
    <property type="term" value="F:ATP binding"/>
    <property type="evidence" value="ECO:0007669"/>
    <property type="project" value="UniProtKB-UniRule"/>
</dbReference>
<dbReference type="InterPro" id="IPR002312">
    <property type="entry name" value="Asp/Asn-tRNA-synth_IIb"/>
</dbReference>
<feature type="binding site" evidence="9">
    <location>
        <position position="365"/>
    </location>
    <ligand>
        <name>Mg(2+)</name>
        <dbReference type="ChEBI" id="CHEBI:18420"/>
        <label>3</label>
    </ligand>
</feature>
<evidence type="ECO:0000256" key="3">
    <source>
        <dbReference type="ARBA" id="ARBA00022490"/>
    </source>
</evidence>
<protein>
    <recommendedName>
        <fullName evidence="9">Aspartate--tRNA ligase</fullName>
        <ecNumber evidence="9">6.1.1.12</ecNumber>
    </recommendedName>
    <alternativeName>
        <fullName evidence="9">Aspartyl-tRNA synthetase</fullName>
        <shortName evidence="9">AspRS</shortName>
    </alternativeName>
</protein>
<dbReference type="GO" id="GO:0000287">
    <property type="term" value="F:magnesium ion binding"/>
    <property type="evidence" value="ECO:0007669"/>
    <property type="project" value="UniProtKB-UniRule"/>
</dbReference>
<organism evidence="11 12">
    <name type="scientific">Pyrodictium delaneyi</name>
    <dbReference type="NCBI Taxonomy" id="1273541"/>
    <lineage>
        <taxon>Archaea</taxon>
        <taxon>Thermoproteota</taxon>
        <taxon>Thermoprotei</taxon>
        <taxon>Desulfurococcales</taxon>
        <taxon>Pyrodictiaceae</taxon>
        <taxon>Pyrodictium</taxon>
    </lineage>
</organism>
<feature type="binding site" evidence="9">
    <location>
        <begin position="217"/>
        <end position="219"/>
    </location>
    <ligand>
        <name>ATP</name>
        <dbReference type="ChEBI" id="CHEBI:30616"/>
    </ligand>
</feature>
<dbReference type="InterPro" id="IPR004365">
    <property type="entry name" value="NA-bd_OB_tRNA"/>
</dbReference>
<accession>A0A833A286</accession>
<keyword evidence="6 9" id="KW-0067">ATP-binding</keyword>
<sequence length="442" mass="50218">MGISLRSRIYIVELLDKGEVGKEYTVAGWVDTVRAHGGIVFVVLRDRTGKIQLVVKKNVSKEAWKTAKNLTPESVIAARGTLVESKAALGGRELVVNELTVYSKADALPIDIKDHTKTILAKRLDWRFLDLRNPRNFLIFLIEAEMVRAAREWFYEHGFVEIFTSKIVGAATEGGAEVFSIVYFDKPAFLAQSPQLYKQMGVIAGFERVFEIGPAFRAEPHHTTRHLTEYTSLDLEMGFIDGFEDVMDAVEGVVRAMIRRVISTFGSRIKECFPDAILEEPKEIPRITIREAYKLLESAGIDVEWGEDLSSEGERKLGEIIEREYGSPMVFVTEYPWRARPFYTMKKSDDPEWTLSFDLLFRGLEIATGGQREHRYEVLVKQIEEKGLNPKNFEWYLNMFRFGAPPHGGAGIGLERVAMQLLGLGNIREARLLPRDPERLTP</sequence>
<evidence type="ECO:0000256" key="4">
    <source>
        <dbReference type="ARBA" id="ARBA00022598"/>
    </source>
</evidence>
<dbReference type="EMBL" id="DQVR01000090">
    <property type="protein sequence ID" value="HIQ24211.1"/>
    <property type="molecule type" value="Genomic_DNA"/>
</dbReference>
<evidence type="ECO:0000313" key="11">
    <source>
        <dbReference type="EMBL" id="HIQ24211.1"/>
    </source>
</evidence>
<feature type="binding site" evidence="9">
    <location>
        <position position="365"/>
    </location>
    <ligand>
        <name>Mg(2+)</name>
        <dbReference type="ChEBI" id="CHEBI:18420"/>
        <label>2</label>
    </ligand>
</feature>
<feature type="binding site" evidence="9">
    <location>
        <begin position="225"/>
        <end position="227"/>
    </location>
    <ligand>
        <name>ATP</name>
        <dbReference type="ChEBI" id="CHEBI:30616"/>
    </ligand>
</feature>
<comment type="catalytic activity">
    <reaction evidence="9">
        <text>tRNA(Asp) + L-aspartate + ATP = L-aspartyl-tRNA(Asp) + AMP + diphosphate</text>
        <dbReference type="Rhea" id="RHEA:19649"/>
        <dbReference type="Rhea" id="RHEA-COMP:9660"/>
        <dbReference type="Rhea" id="RHEA-COMP:9678"/>
        <dbReference type="ChEBI" id="CHEBI:29991"/>
        <dbReference type="ChEBI" id="CHEBI:30616"/>
        <dbReference type="ChEBI" id="CHEBI:33019"/>
        <dbReference type="ChEBI" id="CHEBI:78442"/>
        <dbReference type="ChEBI" id="CHEBI:78516"/>
        <dbReference type="ChEBI" id="CHEBI:456215"/>
        <dbReference type="EC" id="6.1.1.12"/>
    </reaction>
</comment>
<dbReference type="NCBIfam" id="NF003483">
    <property type="entry name" value="PRK05159.1"/>
    <property type="match status" value="1"/>
</dbReference>
<dbReference type="SUPFAM" id="SSF55681">
    <property type="entry name" value="Class II aaRS and biotin synthetases"/>
    <property type="match status" value="1"/>
</dbReference>
<dbReference type="HAMAP" id="MF_02075">
    <property type="entry name" value="Asp_tRNA_synth_type2"/>
    <property type="match status" value="1"/>
</dbReference>
<dbReference type="PANTHER" id="PTHR43450">
    <property type="entry name" value="ASPARTYL-TRNA SYNTHETASE"/>
    <property type="match status" value="1"/>
</dbReference>
<comment type="subcellular location">
    <subcellularLocation>
        <location evidence="1 9">Cytoplasm</location>
    </subcellularLocation>
</comment>
<feature type="binding site" evidence="9">
    <location>
        <begin position="413"/>
        <end position="416"/>
    </location>
    <ligand>
        <name>ATP</name>
        <dbReference type="ChEBI" id="CHEBI:30616"/>
    </ligand>
</feature>
<reference evidence="11" key="1">
    <citation type="journal article" date="2020" name="ISME J.">
        <title>Gammaproteobacteria mediating utilization of methyl-, sulfur- and petroleum organic compounds in deep ocean hydrothermal plumes.</title>
        <authorList>
            <person name="Zhou Z."/>
            <person name="Liu Y."/>
            <person name="Pan J."/>
            <person name="Cron B.R."/>
            <person name="Toner B.M."/>
            <person name="Anantharaman K."/>
            <person name="Breier J.A."/>
            <person name="Dick G.J."/>
            <person name="Li M."/>
        </authorList>
    </citation>
    <scope>NUCLEOTIDE SEQUENCE</scope>
    <source>
        <strain evidence="11">SZUA-1523</strain>
    </source>
</reference>
<dbReference type="InterPro" id="IPR004523">
    <property type="entry name" value="Asp-tRNA_synthase_2"/>
</dbReference>
<comment type="cofactor">
    <cofactor evidence="9">
        <name>Mg(2+)</name>
        <dbReference type="ChEBI" id="CHEBI:18420"/>
    </cofactor>
    <text evidence="9">Binds 3 Mg(2+) cations per subunit. The strongest magnesium site (Mg1) is bound to the beta- and gamma-phosphates of ATP and four water molecules complete its coordination sphere.</text>
</comment>
<evidence type="ECO:0000256" key="7">
    <source>
        <dbReference type="ARBA" id="ARBA00022917"/>
    </source>
</evidence>
<dbReference type="FunFam" id="3.30.930.10:FF:000038">
    <property type="entry name" value="Aspartate--tRNA ligase"/>
    <property type="match status" value="1"/>
</dbReference>
<feature type="binding site" evidence="9">
    <location>
        <position position="173"/>
    </location>
    <ligand>
        <name>L-aspartate</name>
        <dbReference type="ChEBI" id="CHEBI:29991"/>
    </ligand>
</feature>
<dbReference type="SUPFAM" id="SSF50249">
    <property type="entry name" value="Nucleic acid-binding proteins"/>
    <property type="match status" value="1"/>
</dbReference>
<dbReference type="GO" id="GO:0003723">
    <property type="term" value="F:RNA binding"/>
    <property type="evidence" value="ECO:0007669"/>
    <property type="project" value="TreeGrafter"/>
</dbReference>
<evidence type="ECO:0000256" key="5">
    <source>
        <dbReference type="ARBA" id="ARBA00022741"/>
    </source>
</evidence>
<feature type="binding site" evidence="9">
    <location>
        <position position="372"/>
    </location>
    <ligand>
        <name>L-aspartate</name>
        <dbReference type="ChEBI" id="CHEBI:29991"/>
    </ligand>
</feature>
<dbReference type="Gene3D" id="3.30.930.10">
    <property type="entry name" value="Bira Bifunctional Protein, Domain 2"/>
    <property type="match status" value="1"/>
</dbReference>
<evidence type="ECO:0000256" key="2">
    <source>
        <dbReference type="ARBA" id="ARBA00005312"/>
    </source>
</evidence>
<evidence type="ECO:0000256" key="1">
    <source>
        <dbReference type="ARBA" id="ARBA00004496"/>
    </source>
</evidence>
<dbReference type="InterPro" id="IPR004364">
    <property type="entry name" value="Aa-tRNA-synt_II"/>
</dbReference>
<keyword evidence="9" id="KW-0460">Magnesium</keyword>
<dbReference type="PROSITE" id="PS50862">
    <property type="entry name" value="AA_TRNA_LIGASE_II"/>
    <property type="match status" value="1"/>
</dbReference>
<evidence type="ECO:0000256" key="9">
    <source>
        <dbReference type="HAMAP-Rule" id="MF_02075"/>
    </source>
</evidence>
<dbReference type="PRINTS" id="PR01042">
    <property type="entry name" value="TRNASYNTHASP"/>
</dbReference>
<dbReference type="Proteomes" id="UP000600071">
    <property type="component" value="Unassembled WGS sequence"/>
</dbReference>
<dbReference type="InterPro" id="IPR012340">
    <property type="entry name" value="NA-bd_OB-fold"/>
</dbReference>
<proteinExistence type="inferred from homology"/>
<dbReference type="InterPro" id="IPR045864">
    <property type="entry name" value="aa-tRNA-synth_II/BPL/LPL"/>
</dbReference>
<dbReference type="AlphaFoldDB" id="A0A833A286"/>
<feature type="domain" description="Aminoacyl-transfer RNA synthetases class-II family profile" evidence="10">
    <location>
        <begin position="140"/>
        <end position="442"/>
    </location>
</feature>
<keyword evidence="3 9" id="KW-0963">Cytoplasm</keyword>
<feature type="binding site" evidence="9">
    <location>
        <position position="365"/>
    </location>
    <ligand>
        <name>ATP</name>
        <dbReference type="ChEBI" id="CHEBI:30616"/>
    </ligand>
</feature>
<comment type="similarity">
    <text evidence="2 9">Belongs to the class-II aminoacyl-tRNA synthetase family. Type 2 subfamily.</text>
</comment>
<name>A0A833A286_9CREN</name>
<dbReference type="Gene3D" id="2.40.50.140">
    <property type="entry name" value="Nucleic acid-binding proteins"/>
    <property type="match status" value="1"/>
</dbReference>
<dbReference type="EC" id="6.1.1.12" evidence="9"/>
<dbReference type="NCBIfam" id="TIGR00458">
    <property type="entry name" value="aspS_nondisc"/>
    <property type="match status" value="1"/>
</dbReference>
<comment type="subunit">
    <text evidence="9">Homodimer.</text>
</comment>
<evidence type="ECO:0000256" key="8">
    <source>
        <dbReference type="ARBA" id="ARBA00023146"/>
    </source>
</evidence>
<comment type="caution">
    <text evidence="9">Lacks conserved residue(s) required for the propagation of feature annotation.</text>
</comment>
<dbReference type="CDD" id="cd00776">
    <property type="entry name" value="AsxRS_core"/>
    <property type="match status" value="1"/>
</dbReference>
<keyword evidence="9" id="KW-0479">Metal-binding</keyword>
<feature type="binding site" evidence="9">
    <location>
        <position position="217"/>
    </location>
    <ligand>
        <name>L-aspartate</name>
        <dbReference type="ChEBI" id="CHEBI:29991"/>
    </ligand>
</feature>
<feature type="binding site" evidence="9">
    <location>
        <position position="368"/>
    </location>
    <ligand>
        <name>Mg(2+)</name>
        <dbReference type="ChEBI" id="CHEBI:18420"/>
        <label>2</label>
    </ligand>
</feature>
<keyword evidence="5 9" id="KW-0547">Nucleotide-binding</keyword>
<dbReference type="GO" id="GO:0006422">
    <property type="term" value="P:aspartyl-tRNA aminoacylation"/>
    <property type="evidence" value="ECO:0007669"/>
    <property type="project" value="UniProtKB-UniRule"/>
</dbReference>
<dbReference type="PANTHER" id="PTHR43450:SF1">
    <property type="entry name" value="ASPARTATE--TRNA LIGASE, CYTOPLASMIC"/>
    <property type="match status" value="1"/>
</dbReference>
<dbReference type="GO" id="GO:0005829">
    <property type="term" value="C:cytosol"/>
    <property type="evidence" value="ECO:0007669"/>
    <property type="project" value="TreeGrafter"/>
</dbReference>
<dbReference type="Pfam" id="PF00152">
    <property type="entry name" value="tRNA-synt_2"/>
    <property type="match status" value="1"/>
</dbReference>
<keyword evidence="4 9" id="KW-0436">Ligase</keyword>
<comment type="function">
    <text evidence="9">Catalyzes the attachment of L-aspartate to tRNA(Asp) in a two-step reaction: L-aspartate is first activated by ATP to form Asp-AMP and then transferred to the acceptor end of tRNA(Asp).</text>
</comment>
<dbReference type="InterPro" id="IPR006195">
    <property type="entry name" value="aa-tRNA-synth_II"/>
</dbReference>
<evidence type="ECO:0000259" key="10">
    <source>
        <dbReference type="PROSITE" id="PS50862"/>
    </source>
</evidence>
<dbReference type="GO" id="GO:0004815">
    <property type="term" value="F:aspartate-tRNA ligase activity"/>
    <property type="evidence" value="ECO:0007669"/>
    <property type="project" value="UniProtKB-UniRule"/>
</dbReference>
<keyword evidence="8 9" id="KW-0030">Aminoacyl-tRNA synthetase</keyword>
<evidence type="ECO:0000313" key="12">
    <source>
        <dbReference type="Proteomes" id="UP000600071"/>
    </source>
</evidence>
<dbReference type="Pfam" id="PF01336">
    <property type="entry name" value="tRNA_anti-codon"/>
    <property type="match status" value="1"/>
</dbReference>
<comment type="caution">
    <text evidence="11">The sequence shown here is derived from an EMBL/GenBank/DDBJ whole genome shotgun (WGS) entry which is preliminary data.</text>
</comment>
<dbReference type="GO" id="GO:0017101">
    <property type="term" value="C:aminoacyl-tRNA synthetase multienzyme complex"/>
    <property type="evidence" value="ECO:0007669"/>
    <property type="project" value="TreeGrafter"/>
</dbReference>
<feature type="region of interest" description="Aspartate" evidence="9">
    <location>
        <begin position="195"/>
        <end position="198"/>
    </location>
</feature>
<keyword evidence="7 9" id="KW-0648">Protein biosynthesis</keyword>